<organism evidence="6 7">
    <name type="scientific">Phyllosticta citrichinensis</name>
    <dbReference type="NCBI Taxonomy" id="1130410"/>
    <lineage>
        <taxon>Eukaryota</taxon>
        <taxon>Fungi</taxon>
        <taxon>Dikarya</taxon>
        <taxon>Ascomycota</taxon>
        <taxon>Pezizomycotina</taxon>
        <taxon>Dothideomycetes</taxon>
        <taxon>Dothideomycetes incertae sedis</taxon>
        <taxon>Botryosphaeriales</taxon>
        <taxon>Phyllostictaceae</taxon>
        <taxon>Phyllosticta</taxon>
    </lineage>
</organism>
<feature type="domain" description="Glycoside hydrolase family 3 N-terminal" evidence="5">
    <location>
        <begin position="12"/>
        <end position="331"/>
    </location>
</feature>
<reference evidence="6 7" key="1">
    <citation type="journal article" date="2022" name="G3 (Bethesda)">
        <title>Enemy or ally: a genomic approach to elucidate the lifestyle of Phyllosticta citrichinaensis.</title>
        <authorList>
            <person name="Buijs V.A."/>
            <person name="Groenewald J.Z."/>
            <person name="Haridas S."/>
            <person name="LaButti K.M."/>
            <person name="Lipzen A."/>
            <person name="Martin F.M."/>
            <person name="Barry K."/>
            <person name="Grigoriev I.V."/>
            <person name="Crous P.W."/>
            <person name="Seidl M.F."/>
        </authorList>
    </citation>
    <scope>NUCLEOTIDE SEQUENCE [LARGE SCALE GENOMIC DNA]</scope>
    <source>
        <strain evidence="6 7">CBS 129764</strain>
    </source>
</reference>
<sequence length="537" mass="58233">MAAMSQDQEDNLRREIGQLFIVGFHGQTVDENIKKLIRAPYYVGQIVLFQRNVASAAQLAKLTHDLQQVARAGGHERPLIIGIDQENGLVTRIAPPITAQLPGSMAIGATGSPDAAFRVGRGTGEILRSLGINMNYGPVCDVNNNPLNPVIGVRSFGDDPEKVSIMALQNMHGLRDGGVISCAKHFPGHGDTAVDSHYGLPKIEKTWEQLELCEVVPFREVVRNKIESVMTAHIVFGDSSLPATLDPRVLSKLRSGLDFQGVIISDCLEMNAIRTECGGTVQGAVTALKAGCDCVMICHTIDLQTGALEAVFEAAKDNDFAEQLRESLKRVSATRGDMSIETACREPDLKKFWQISAENAKLAQDLYQHSATFVRTSSKLPLRKGNKILFAMPADMPTPSGVVEYGDLQGPVPETPSGYLEVLKSFSPSVEHMKFFQDGRNDKEILDAAAAVDVVILATRNARLSPYQRNMVKALQSAAPCLVVVATCDPYDFLGKDGAFVENYVAIYEPTVAAFKGAADNLFGLRHPTGRLPVQSS</sequence>
<keyword evidence="7" id="KW-1185">Reference proteome</keyword>
<dbReference type="Pfam" id="PF00933">
    <property type="entry name" value="Glyco_hydro_3"/>
    <property type="match status" value="1"/>
</dbReference>
<dbReference type="Gene3D" id="3.20.20.300">
    <property type="entry name" value="Glycoside hydrolase, family 3, N-terminal domain"/>
    <property type="match status" value="1"/>
</dbReference>
<accession>A0ABR1XG58</accession>
<keyword evidence="2" id="KW-0378">Hydrolase</keyword>
<dbReference type="InterPro" id="IPR017853">
    <property type="entry name" value="GH"/>
</dbReference>
<dbReference type="PANTHER" id="PTHR30480">
    <property type="entry name" value="BETA-HEXOSAMINIDASE-RELATED"/>
    <property type="match status" value="1"/>
</dbReference>
<evidence type="ECO:0000256" key="1">
    <source>
        <dbReference type="ARBA" id="ARBA00005336"/>
    </source>
</evidence>
<keyword evidence="4" id="KW-0326">Glycosidase</keyword>
<dbReference type="InterPro" id="IPR050226">
    <property type="entry name" value="NagZ_Beta-hexosaminidase"/>
</dbReference>
<dbReference type="Proteomes" id="UP001456524">
    <property type="component" value="Unassembled WGS sequence"/>
</dbReference>
<comment type="similarity">
    <text evidence="1">Belongs to the glycosyl hydrolase 3 family.</text>
</comment>
<proteinExistence type="inferred from homology"/>
<gene>
    <name evidence="6" type="ORF">IWX90DRAFT_82813</name>
</gene>
<evidence type="ECO:0000259" key="5">
    <source>
        <dbReference type="Pfam" id="PF00933"/>
    </source>
</evidence>
<name>A0ABR1XG58_9PEZI</name>
<keyword evidence="3" id="KW-0325">Glycoprotein</keyword>
<dbReference type="InterPro" id="IPR036881">
    <property type="entry name" value="Glyco_hydro_3_C_sf"/>
</dbReference>
<evidence type="ECO:0000313" key="6">
    <source>
        <dbReference type="EMBL" id="KAK8153181.1"/>
    </source>
</evidence>
<dbReference type="EMBL" id="JBBWUH010000013">
    <property type="protein sequence ID" value="KAK8153181.1"/>
    <property type="molecule type" value="Genomic_DNA"/>
</dbReference>
<protein>
    <submittedName>
        <fullName evidence="6">Beta-N-acetylglucosaminidase</fullName>
    </submittedName>
</protein>
<dbReference type="SUPFAM" id="SSF51445">
    <property type="entry name" value="(Trans)glycosidases"/>
    <property type="match status" value="1"/>
</dbReference>
<dbReference type="InterPro" id="IPR001764">
    <property type="entry name" value="Glyco_hydro_3_N"/>
</dbReference>
<dbReference type="PANTHER" id="PTHR30480:SF16">
    <property type="entry name" value="GLYCOSIDE HYDROLASE FAMILY 3 DOMAIN PROTEIN"/>
    <property type="match status" value="1"/>
</dbReference>
<dbReference type="InterPro" id="IPR036962">
    <property type="entry name" value="Glyco_hydro_3_N_sf"/>
</dbReference>
<evidence type="ECO:0000256" key="3">
    <source>
        <dbReference type="ARBA" id="ARBA00023180"/>
    </source>
</evidence>
<dbReference type="Gene3D" id="3.40.50.1700">
    <property type="entry name" value="Glycoside hydrolase family 3 C-terminal domain"/>
    <property type="match status" value="1"/>
</dbReference>
<evidence type="ECO:0000313" key="7">
    <source>
        <dbReference type="Proteomes" id="UP001456524"/>
    </source>
</evidence>
<evidence type="ECO:0000256" key="4">
    <source>
        <dbReference type="ARBA" id="ARBA00023295"/>
    </source>
</evidence>
<evidence type="ECO:0000256" key="2">
    <source>
        <dbReference type="ARBA" id="ARBA00022801"/>
    </source>
</evidence>
<dbReference type="SUPFAM" id="SSF52279">
    <property type="entry name" value="Beta-D-glucan exohydrolase, C-terminal domain"/>
    <property type="match status" value="1"/>
</dbReference>
<comment type="caution">
    <text evidence="6">The sequence shown here is derived from an EMBL/GenBank/DDBJ whole genome shotgun (WGS) entry which is preliminary data.</text>
</comment>